<dbReference type="EMBL" id="JALLPB020000912">
    <property type="protein sequence ID" value="KAL3806014.1"/>
    <property type="molecule type" value="Genomic_DNA"/>
</dbReference>
<evidence type="ECO:0000256" key="1">
    <source>
        <dbReference type="ARBA" id="ARBA00022737"/>
    </source>
</evidence>
<name>A0ABD3R0L3_9STRA</name>
<dbReference type="AlphaFoldDB" id="A0ABD3R0L3"/>
<feature type="domain" description="ABC transporter" evidence="6">
    <location>
        <begin position="508"/>
        <end position="714"/>
    </location>
</feature>
<feature type="compositionally biased region" description="Acidic residues" evidence="5">
    <location>
        <begin position="79"/>
        <end position="93"/>
    </location>
</feature>
<feature type="compositionally biased region" description="Basic and acidic residues" evidence="5">
    <location>
        <begin position="762"/>
        <end position="781"/>
    </location>
</feature>
<dbReference type="PANTHER" id="PTHR19211">
    <property type="entry name" value="ATP-BINDING TRANSPORT PROTEIN-RELATED"/>
    <property type="match status" value="1"/>
</dbReference>
<evidence type="ECO:0000259" key="6">
    <source>
        <dbReference type="PROSITE" id="PS50893"/>
    </source>
</evidence>
<dbReference type="PANTHER" id="PTHR19211:SF15">
    <property type="entry name" value="ATP-BINDING CASSETTE SUB-FAMILY F MEMBER 2"/>
    <property type="match status" value="1"/>
</dbReference>
<dbReference type="SUPFAM" id="SSF52540">
    <property type="entry name" value="P-loop containing nucleoside triphosphate hydrolases"/>
    <property type="match status" value="2"/>
</dbReference>
<keyword evidence="8" id="KW-1185">Reference proteome</keyword>
<dbReference type="SMART" id="SM00382">
    <property type="entry name" value="AAA"/>
    <property type="match status" value="2"/>
</dbReference>
<feature type="compositionally biased region" description="Polar residues" evidence="5">
    <location>
        <begin position="749"/>
        <end position="758"/>
    </location>
</feature>
<gene>
    <name evidence="7" type="ORF">ACHAXA_010777</name>
</gene>
<feature type="region of interest" description="Disordered" evidence="5">
    <location>
        <begin position="716"/>
        <end position="827"/>
    </location>
</feature>
<sequence length="827" mass="92116">MSSKWHEKKARLAAAQFERELAALGDNESKVKNQVSEVAMGGGEEAFYEKKLSKEEKKELAARKREEKRRAKLRAAGLDDGDGDGDDGDGGENDEMKRAVRVLEGVISLKNADAANDDVSLRGESNPLAEQLASEGTICTFAASRKGVDARSRDVNVQNFTLQHRGNVMLDGTAVVLNHGNRYGLIGRNGCGKSTLMKALGARAVPIPAGIDTFHLKEEVEPSDTMTALDAVMSVDEERARLEREAEDLNAAISALTDAAERNANGGGGGGGEDDGGDDGLTLDEKQEMLMEMLTSTYERLDDLDADTAETRARSILQGLGFTHDMQSKFTKSPSERFLAIACTYLRVSLARALFIQPTLLLLDEPTNHLDMEAVIWLEDYLSKWNKILLLISHSQDFLNNVTTHTIHFTNKRKLEYYDGNYDQFVKTKSELEENQMKQYSWEQDQMKSMKEYIARFGHGTSKNAKQAQSKQKVLDKMVRGGLTAKPEVEKPMNFKFPDPGHLPPPVLAFHDVSFGYPNCEPLYTNVNFGVDLDSRIALVGPNGAGKTTLVKLMSGELRPTIGDIRPHGHLKIGRFTQHFVDVLQLDKTPLEFFDTVYPGTPREEQRKYLGSDGQKSRVVFAKLGRDAPHILLLDEPTNHLDMESIDALAKAVNEFEGGMVLVSHDMRLISQVAKEIWICDHKTITMYRGDINNFKMDMRAQLHLDDDKKAGKVKLRGDASVMKKMDDDQKQGKKRETSLPPNKGGEKSASSKTSLNSFLEPKQKETKEKKDAFNVDDVRKKLPAAEPARLHIYDDKGEVALPSTEPAQDNVPMRKKYVPPHLRNKN</sequence>
<comment type="caution">
    <text evidence="7">The sequence shown here is derived from an EMBL/GenBank/DDBJ whole genome shotgun (WGS) entry which is preliminary data.</text>
</comment>
<dbReference type="InterPro" id="IPR050611">
    <property type="entry name" value="ABCF"/>
</dbReference>
<dbReference type="InterPro" id="IPR003439">
    <property type="entry name" value="ABC_transporter-like_ATP-bd"/>
</dbReference>
<dbReference type="PROSITE" id="PS50893">
    <property type="entry name" value="ABC_TRANSPORTER_2"/>
    <property type="match status" value="2"/>
</dbReference>
<organism evidence="7 8">
    <name type="scientific">Cyclostephanos tholiformis</name>
    <dbReference type="NCBI Taxonomy" id="382380"/>
    <lineage>
        <taxon>Eukaryota</taxon>
        <taxon>Sar</taxon>
        <taxon>Stramenopiles</taxon>
        <taxon>Ochrophyta</taxon>
        <taxon>Bacillariophyta</taxon>
        <taxon>Coscinodiscophyceae</taxon>
        <taxon>Thalassiosirophycidae</taxon>
        <taxon>Stephanodiscales</taxon>
        <taxon>Stephanodiscaceae</taxon>
        <taxon>Cyclostephanos</taxon>
    </lineage>
</organism>
<dbReference type="Pfam" id="PF12848">
    <property type="entry name" value="ABC_tran_Xtn"/>
    <property type="match status" value="1"/>
</dbReference>
<feature type="coiled-coil region" evidence="4">
    <location>
        <begin position="232"/>
        <end position="259"/>
    </location>
</feature>
<dbReference type="Proteomes" id="UP001530377">
    <property type="component" value="Unassembled WGS sequence"/>
</dbReference>
<feature type="compositionally biased region" description="Basic and acidic residues" evidence="5">
    <location>
        <begin position="789"/>
        <end position="799"/>
    </location>
</feature>
<feature type="compositionally biased region" description="Basic residues" evidence="5">
    <location>
        <begin position="814"/>
        <end position="827"/>
    </location>
</feature>
<proteinExistence type="predicted"/>
<feature type="domain" description="ABC transporter" evidence="6">
    <location>
        <begin position="155"/>
        <end position="436"/>
    </location>
</feature>
<keyword evidence="2" id="KW-0547">Nucleotide-binding</keyword>
<accession>A0ABD3R0L3</accession>
<reference evidence="7 8" key="1">
    <citation type="submission" date="2024-10" db="EMBL/GenBank/DDBJ databases">
        <title>Updated reference genomes for cyclostephanoid diatoms.</title>
        <authorList>
            <person name="Roberts W.R."/>
            <person name="Alverson A.J."/>
        </authorList>
    </citation>
    <scope>NUCLEOTIDE SEQUENCE [LARGE SCALE GENOMIC DNA]</scope>
    <source>
        <strain evidence="7 8">AJA228-03</strain>
    </source>
</reference>
<evidence type="ECO:0000256" key="3">
    <source>
        <dbReference type="ARBA" id="ARBA00022840"/>
    </source>
</evidence>
<dbReference type="GO" id="GO:0005524">
    <property type="term" value="F:ATP binding"/>
    <property type="evidence" value="ECO:0007669"/>
    <property type="project" value="UniProtKB-KW"/>
</dbReference>
<dbReference type="InterPro" id="IPR003593">
    <property type="entry name" value="AAA+_ATPase"/>
</dbReference>
<dbReference type="CDD" id="cd03221">
    <property type="entry name" value="ABCF_EF-3"/>
    <property type="match status" value="1"/>
</dbReference>
<evidence type="ECO:0000313" key="8">
    <source>
        <dbReference type="Proteomes" id="UP001530377"/>
    </source>
</evidence>
<feature type="region of interest" description="Disordered" evidence="5">
    <location>
        <begin position="42"/>
        <end position="94"/>
    </location>
</feature>
<dbReference type="FunFam" id="3.40.50.300:FF:000104">
    <property type="entry name" value="ATP-binding cassette sub-family F member 3"/>
    <property type="match status" value="1"/>
</dbReference>
<evidence type="ECO:0000256" key="2">
    <source>
        <dbReference type="ARBA" id="ARBA00022741"/>
    </source>
</evidence>
<dbReference type="Gene3D" id="3.40.50.300">
    <property type="entry name" value="P-loop containing nucleotide triphosphate hydrolases"/>
    <property type="match status" value="3"/>
</dbReference>
<dbReference type="InterPro" id="IPR027417">
    <property type="entry name" value="P-loop_NTPase"/>
</dbReference>
<feature type="compositionally biased region" description="Basic and acidic residues" evidence="5">
    <location>
        <begin position="47"/>
        <end position="69"/>
    </location>
</feature>
<keyword evidence="4" id="KW-0175">Coiled coil</keyword>
<protein>
    <recommendedName>
        <fullName evidence="6">ABC transporter domain-containing protein</fullName>
    </recommendedName>
</protein>
<evidence type="ECO:0000256" key="5">
    <source>
        <dbReference type="SAM" id="MobiDB-lite"/>
    </source>
</evidence>
<feature type="compositionally biased region" description="Basic and acidic residues" evidence="5">
    <location>
        <begin position="716"/>
        <end position="738"/>
    </location>
</feature>
<feature type="region of interest" description="Disordered" evidence="5">
    <location>
        <begin position="261"/>
        <end position="282"/>
    </location>
</feature>
<feature type="compositionally biased region" description="Acidic residues" evidence="5">
    <location>
        <begin position="272"/>
        <end position="282"/>
    </location>
</feature>
<keyword evidence="3" id="KW-0067">ATP-binding</keyword>
<dbReference type="InterPro" id="IPR032781">
    <property type="entry name" value="ABC_tran_Xtn"/>
</dbReference>
<evidence type="ECO:0000256" key="4">
    <source>
        <dbReference type="SAM" id="Coils"/>
    </source>
</evidence>
<evidence type="ECO:0000313" key="7">
    <source>
        <dbReference type="EMBL" id="KAL3806014.1"/>
    </source>
</evidence>
<keyword evidence="1" id="KW-0677">Repeat</keyword>
<dbReference type="Pfam" id="PF00005">
    <property type="entry name" value="ABC_tran"/>
    <property type="match status" value="2"/>
</dbReference>